<gene>
    <name evidence="3" type="ORF">BWK72_20330</name>
</gene>
<evidence type="ECO:0000313" key="4">
    <source>
        <dbReference type="Proteomes" id="UP000192505"/>
    </source>
</evidence>
<comment type="caution">
    <text evidence="3">The sequence shown here is derived from an EMBL/GenBank/DDBJ whole genome shotgun (WGS) entry which is preliminary data.</text>
</comment>
<feature type="region of interest" description="Disordered" evidence="1">
    <location>
        <begin position="1"/>
        <end position="31"/>
    </location>
</feature>
<reference evidence="3 4" key="1">
    <citation type="submission" date="2017-01" db="EMBL/GenBank/DDBJ databases">
        <title>Novel large sulfur bacteria in the metagenomes of groundwater-fed chemosynthetic microbial mats in the Lake Huron basin.</title>
        <authorList>
            <person name="Sharrar A.M."/>
            <person name="Flood B.E."/>
            <person name="Bailey J.V."/>
            <person name="Jones D.S."/>
            <person name="Biddanda B."/>
            <person name="Ruberg S.A."/>
            <person name="Marcus D.N."/>
            <person name="Dick G.J."/>
        </authorList>
    </citation>
    <scope>NUCLEOTIDE SEQUENCE [LARGE SCALE GENOMIC DNA]</scope>
    <source>
        <strain evidence="3">A7</strain>
    </source>
</reference>
<name>A0A1W9KNS6_9BURK</name>
<dbReference type="Proteomes" id="UP000192505">
    <property type="component" value="Unassembled WGS sequence"/>
</dbReference>
<dbReference type="InterPro" id="IPR043736">
    <property type="entry name" value="DUF5681"/>
</dbReference>
<sequence length="144" mass="15067">MTEAKKRPKGNPNWKPGQSGNPAGRKPGTGEVAQIRAAIAERVPELLAKLIEQALEGDTGAARLLLERAIAPLKSIEPTQAITLPDGTLTDQGRAVLRSVADGELAPGQGAALLGAIGTLARVAEIDELNARITKLEEKQHGNT</sequence>
<accession>A0A1W9KNS6</accession>
<organism evidence="3 4">
    <name type="scientific">Rhodoferax ferrireducens</name>
    <dbReference type="NCBI Taxonomy" id="192843"/>
    <lineage>
        <taxon>Bacteria</taxon>
        <taxon>Pseudomonadati</taxon>
        <taxon>Pseudomonadota</taxon>
        <taxon>Betaproteobacteria</taxon>
        <taxon>Burkholderiales</taxon>
        <taxon>Comamonadaceae</taxon>
        <taxon>Rhodoferax</taxon>
    </lineage>
</organism>
<protein>
    <recommendedName>
        <fullName evidence="2">DUF5681 domain-containing protein</fullName>
    </recommendedName>
</protein>
<dbReference type="EMBL" id="MTEI01000033">
    <property type="protein sequence ID" value="OQW85822.1"/>
    <property type="molecule type" value="Genomic_DNA"/>
</dbReference>
<evidence type="ECO:0000259" key="2">
    <source>
        <dbReference type="Pfam" id="PF18932"/>
    </source>
</evidence>
<dbReference type="AlphaFoldDB" id="A0A1W9KNS6"/>
<evidence type="ECO:0000256" key="1">
    <source>
        <dbReference type="SAM" id="MobiDB-lite"/>
    </source>
</evidence>
<dbReference type="Pfam" id="PF18932">
    <property type="entry name" value="DUF5681"/>
    <property type="match status" value="1"/>
</dbReference>
<proteinExistence type="predicted"/>
<feature type="domain" description="DUF5681" evidence="2">
    <location>
        <begin position="13"/>
        <end position="69"/>
    </location>
</feature>
<evidence type="ECO:0000313" key="3">
    <source>
        <dbReference type="EMBL" id="OQW85822.1"/>
    </source>
</evidence>